<dbReference type="Proteomes" id="UP001204562">
    <property type="component" value="Unassembled WGS sequence"/>
</dbReference>
<dbReference type="InterPro" id="IPR026590">
    <property type="entry name" value="Ssirtuin_cat_dom"/>
</dbReference>
<evidence type="ECO:0000313" key="4">
    <source>
        <dbReference type="EMBL" id="MCQ4770411.1"/>
    </source>
</evidence>
<gene>
    <name evidence="4" type="ORF">NE579_08035</name>
</gene>
<feature type="binding site" evidence="2">
    <location>
        <position position="140"/>
    </location>
    <ligand>
        <name>Zn(2+)</name>
        <dbReference type="ChEBI" id="CHEBI:29105"/>
    </ligand>
</feature>
<dbReference type="PROSITE" id="PS50305">
    <property type="entry name" value="SIRTUIN"/>
    <property type="match status" value="1"/>
</dbReference>
<evidence type="ECO:0000256" key="2">
    <source>
        <dbReference type="PROSITE-ProRule" id="PRU00236"/>
    </source>
</evidence>
<dbReference type="InterPro" id="IPR029035">
    <property type="entry name" value="DHS-like_NAD/FAD-binding_dom"/>
</dbReference>
<organism evidence="4 5">
    <name type="scientific">Intestinimonas massiliensis</name>
    <name type="common">ex Afouda et al. 2020</name>
    <dbReference type="NCBI Taxonomy" id="1673721"/>
    <lineage>
        <taxon>Bacteria</taxon>
        <taxon>Bacillati</taxon>
        <taxon>Bacillota</taxon>
        <taxon>Clostridia</taxon>
        <taxon>Eubacteriales</taxon>
        <taxon>Intestinimonas</taxon>
    </lineage>
</organism>
<accession>A0AAW5JJN8</accession>
<feature type="binding site" evidence="2">
    <location>
        <position position="174"/>
    </location>
    <ligand>
        <name>Zn(2+)</name>
        <dbReference type="ChEBI" id="CHEBI:29105"/>
    </ligand>
</feature>
<keyword evidence="1" id="KW-0520">NAD</keyword>
<evidence type="ECO:0000256" key="1">
    <source>
        <dbReference type="ARBA" id="ARBA00023027"/>
    </source>
</evidence>
<dbReference type="GO" id="GO:0046872">
    <property type="term" value="F:metal ion binding"/>
    <property type="evidence" value="ECO:0007669"/>
    <property type="project" value="UniProtKB-KW"/>
</dbReference>
<name>A0AAW5JJN8_9FIRM</name>
<comment type="caution">
    <text evidence="4">The sequence shown here is derived from an EMBL/GenBank/DDBJ whole genome shotgun (WGS) entry which is preliminary data.</text>
</comment>
<dbReference type="AlphaFoldDB" id="A0AAW5JJN8"/>
<sequence length="277" mass="31534">MGQYEQIAEKIKEADGILIGASNGLSITEGLHLFADNQAFEDLFGDFRRKYGLRCILHGASARWQSEEERWAFWSRLIHHYCGKYQPTQVMKDLKAIVGGKDYFIVTSNGECHFEMSGFDPEKIYEIEGNWLTMQCASACHSTLYPTLELAEKMSAAEQNGRIPAELIPRCPRCGGQMIIHMVGEQFIPDTTAQKRFEEFLAKYHGKKLLVLELGIGWRNQLIKAPFMRLVAREPYATYVTVNLGEIYIIDDIKSKSFGLDGYLSEILSELRKACEI</sequence>
<evidence type="ECO:0000259" key="3">
    <source>
        <dbReference type="PROSITE" id="PS50305"/>
    </source>
</evidence>
<dbReference type="SUPFAM" id="SSF52467">
    <property type="entry name" value="DHS-like NAD/FAD-binding domain"/>
    <property type="match status" value="1"/>
</dbReference>
<keyword evidence="2" id="KW-0479">Metal-binding</keyword>
<keyword evidence="2" id="KW-0862">Zinc</keyword>
<dbReference type="EMBL" id="JANFYS010000014">
    <property type="protein sequence ID" value="MCQ4770411.1"/>
    <property type="molecule type" value="Genomic_DNA"/>
</dbReference>
<feature type="binding site" evidence="2">
    <location>
        <position position="136"/>
    </location>
    <ligand>
        <name>Zn(2+)</name>
        <dbReference type="ChEBI" id="CHEBI:29105"/>
    </ligand>
</feature>
<dbReference type="Gene3D" id="3.40.50.1220">
    <property type="entry name" value="TPP-binding domain"/>
    <property type="match status" value="1"/>
</dbReference>
<reference evidence="4" key="1">
    <citation type="submission" date="2022-06" db="EMBL/GenBank/DDBJ databases">
        <title>Isolation of gut microbiota from human fecal samples.</title>
        <authorList>
            <person name="Pamer E.G."/>
            <person name="Barat B."/>
            <person name="Waligurski E."/>
            <person name="Medina S."/>
            <person name="Paddock L."/>
            <person name="Mostad J."/>
        </authorList>
    </citation>
    <scope>NUCLEOTIDE SEQUENCE</scope>
    <source>
        <strain evidence="4">DFI.9.91</strain>
    </source>
</reference>
<proteinExistence type="predicted"/>
<comment type="caution">
    <text evidence="2">Lacks conserved residue(s) required for the propagation of feature annotation.</text>
</comment>
<evidence type="ECO:0000313" key="5">
    <source>
        <dbReference type="Proteomes" id="UP001204562"/>
    </source>
</evidence>
<feature type="domain" description="Deacetylase sirtuin-type" evidence="3">
    <location>
        <begin position="1"/>
        <end position="277"/>
    </location>
</feature>
<protein>
    <submittedName>
        <fullName evidence="4">NAD-dependent protein deacetylase, SIR2 family</fullName>
    </submittedName>
</protein>
<feature type="binding site" evidence="2">
    <location>
        <position position="171"/>
    </location>
    <ligand>
        <name>Zn(2+)</name>
        <dbReference type="ChEBI" id="CHEBI:29105"/>
    </ligand>
</feature>
<dbReference type="RefSeq" id="WP_256303891.1">
    <property type="nucleotide sequence ID" value="NZ_JANFYS010000014.1"/>
</dbReference>